<accession>A0A508WT25</accession>
<dbReference type="AlphaFoldDB" id="A0A508WT25"/>
<dbReference type="SUPFAM" id="SSF56563">
    <property type="entry name" value="Major capsid protein gp5"/>
    <property type="match status" value="1"/>
</dbReference>
<feature type="domain" description="Phage capsid-like C-terminal" evidence="2">
    <location>
        <begin position="143"/>
        <end position="396"/>
    </location>
</feature>
<dbReference type="NCBIfam" id="TIGR01554">
    <property type="entry name" value="major_cap_HK97"/>
    <property type="match status" value="1"/>
</dbReference>
<dbReference type="Gene3D" id="3.30.2400.10">
    <property type="entry name" value="Major capsid protein gp5"/>
    <property type="match status" value="1"/>
</dbReference>
<dbReference type="Pfam" id="PF05065">
    <property type="entry name" value="Phage_capsid"/>
    <property type="match status" value="1"/>
</dbReference>
<sequence length="400" mass="43391">MTYHEKHLTRSASALLAAGQHLRRKDASGTDDIFERLSAKFGEHAGEVLRKLTEADEKMAGFAARILDMEQRAARADFYGGSGSGHPETWGEQFTRHTGLKAFSEETTRPGRFRLEVKTTLTNDPASGGSLGAPTRDATAIIPRRRMQVRDLLPVVSVSSNAVEYAAQTNRTNNAAPVAEGALKPESGFAFELRTLPTQVVAHWIPASRQVLEDVPQLRDIIDGELRYGLAYVEEGQLLYGDGSGSNLDGLVPNSTAFAAPFTISNATLIDTVGLAILQNALADFPADGIVMHPSDWMRIRLLKDVDGKYILGDPQAVITPALFGLPVVATQAMAVDKFLVGNFQVAATLYDRWAARVEVSTEHSDFFVRNLVAILAEERIGLAVKQPLALTYGDFGNVA</sequence>
<protein>
    <submittedName>
        <fullName evidence="3">Phage major capsid protein</fullName>
    </submittedName>
</protein>
<proteinExistence type="predicted"/>
<dbReference type="InterPro" id="IPR054612">
    <property type="entry name" value="Phage_capsid-like_C"/>
</dbReference>
<organism evidence="3">
    <name type="scientific">Sinorhizobium medicae</name>
    <dbReference type="NCBI Taxonomy" id="110321"/>
    <lineage>
        <taxon>Bacteria</taxon>
        <taxon>Pseudomonadati</taxon>
        <taxon>Pseudomonadota</taxon>
        <taxon>Alphaproteobacteria</taxon>
        <taxon>Hyphomicrobiales</taxon>
        <taxon>Rhizobiaceae</taxon>
        <taxon>Sinorhizobium/Ensifer group</taxon>
        <taxon>Sinorhizobium</taxon>
    </lineage>
</organism>
<name>A0A508WT25_9HYPH</name>
<evidence type="ECO:0000313" key="3">
    <source>
        <dbReference type="EMBL" id="VTZ60536.1"/>
    </source>
</evidence>
<evidence type="ECO:0000259" key="2">
    <source>
        <dbReference type="Pfam" id="PF05065"/>
    </source>
</evidence>
<reference evidence="3" key="1">
    <citation type="submission" date="2019-06" db="EMBL/GenBank/DDBJ databases">
        <authorList>
            <person name="Le Quere A."/>
            <person name="Colella S."/>
        </authorList>
    </citation>
    <scope>NUCLEOTIDE SEQUENCE</scope>
    <source>
        <strain evidence="3">EmedicaeMD41</strain>
    </source>
</reference>
<gene>
    <name evidence="3" type="ORF">EMEDMD4_170029</name>
</gene>
<evidence type="ECO:0000256" key="1">
    <source>
        <dbReference type="ARBA" id="ARBA00004328"/>
    </source>
</evidence>
<dbReference type="EMBL" id="CABFNB010000079">
    <property type="protein sequence ID" value="VTZ60536.1"/>
    <property type="molecule type" value="Genomic_DNA"/>
</dbReference>
<dbReference type="Proteomes" id="UP000507954">
    <property type="component" value="Unassembled WGS sequence"/>
</dbReference>
<comment type="subcellular location">
    <subcellularLocation>
        <location evidence="1">Virion</location>
    </subcellularLocation>
</comment>
<dbReference type="RefSeq" id="WP_180161710.1">
    <property type="nucleotide sequence ID" value="NZ_CABFNB010000079.1"/>
</dbReference>
<dbReference type="InterPro" id="IPR024455">
    <property type="entry name" value="Phage_capsid"/>
</dbReference>
<dbReference type="Gene3D" id="3.30.2320.10">
    <property type="entry name" value="hypothetical protein PF0899 domain"/>
    <property type="match status" value="1"/>
</dbReference>